<dbReference type="Proteomes" id="UP001287059">
    <property type="component" value="Unassembled WGS sequence"/>
</dbReference>
<evidence type="ECO:0000313" key="7">
    <source>
        <dbReference type="EMBL" id="MDX8482431.1"/>
    </source>
</evidence>
<feature type="signal peptide" evidence="5">
    <location>
        <begin position="1"/>
        <end position="28"/>
    </location>
</feature>
<keyword evidence="3 4" id="KW-0408">Iron</keyword>
<dbReference type="Gene3D" id="1.10.760.10">
    <property type="entry name" value="Cytochrome c-like domain"/>
    <property type="match status" value="1"/>
</dbReference>
<proteinExistence type="predicted"/>
<reference evidence="7 8" key="1">
    <citation type="submission" date="2023-08" db="EMBL/GenBank/DDBJ databases">
        <title>Implementing the SeqCode for naming new Mesorhizobium species isolated from Vachellia karroo root nodules.</title>
        <authorList>
            <person name="Van Lill M."/>
        </authorList>
    </citation>
    <scope>NUCLEOTIDE SEQUENCE [LARGE SCALE GENOMIC DNA]</scope>
    <source>
        <strain evidence="7 8">VK24D</strain>
    </source>
</reference>
<keyword evidence="2 4" id="KW-0479">Metal-binding</keyword>
<gene>
    <name evidence="7" type="ORF">RFN28_28810</name>
</gene>
<evidence type="ECO:0000256" key="3">
    <source>
        <dbReference type="ARBA" id="ARBA00023004"/>
    </source>
</evidence>
<evidence type="ECO:0000256" key="2">
    <source>
        <dbReference type="ARBA" id="ARBA00022723"/>
    </source>
</evidence>
<evidence type="ECO:0000256" key="5">
    <source>
        <dbReference type="SAM" id="SignalP"/>
    </source>
</evidence>
<comment type="caution">
    <text evidence="7">The sequence shown here is derived from an EMBL/GenBank/DDBJ whole genome shotgun (WGS) entry which is preliminary data.</text>
</comment>
<keyword evidence="8" id="KW-1185">Reference proteome</keyword>
<dbReference type="SUPFAM" id="SSF46626">
    <property type="entry name" value="Cytochrome c"/>
    <property type="match status" value="1"/>
</dbReference>
<sequence>MAYSVHMKRRAAFAILPFAVAFTLPAWAGDNLQIAYGKRLVETNCARCHAIGPTGASTHPDAPPFRSLHLRYPIEDLQEALAEGISTGHPDMPEFVAAPDQIEAIIAYIGSLDR</sequence>
<dbReference type="InterPro" id="IPR009056">
    <property type="entry name" value="Cyt_c-like_dom"/>
</dbReference>
<dbReference type="Pfam" id="PF13442">
    <property type="entry name" value="Cytochrome_CBB3"/>
    <property type="match status" value="1"/>
</dbReference>
<organism evidence="7 8">
    <name type="scientific">Mesorhizobium album</name>
    <dbReference type="NCBI Taxonomy" id="3072314"/>
    <lineage>
        <taxon>Bacteria</taxon>
        <taxon>Pseudomonadati</taxon>
        <taxon>Pseudomonadota</taxon>
        <taxon>Alphaproteobacteria</taxon>
        <taxon>Hyphomicrobiales</taxon>
        <taxon>Phyllobacteriaceae</taxon>
        <taxon>Mesorhizobium</taxon>
    </lineage>
</organism>
<dbReference type="PROSITE" id="PS51007">
    <property type="entry name" value="CYTC"/>
    <property type="match status" value="1"/>
</dbReference>
<evidence type="ECO:0000259" key="6">
    <source>
        <dbReference type="PROSITE" id="PS51007"/>
    </source>
</evidence>
<protein>
    <submittedName>
        <fullName evidence="7">Cytochrome c</fullName>
    </submittedName>
</protein>
<accession>A0ABU4Y669</accession>
<keyword evidence="1 4" id="KW-0349">Heme</keyword>
<name>A0ABU4Y669_9HYPH</name>
<evidence type="ECO:0000256" key="1">
    <source>
        <dbReference type="ARBA" id="ARBA00022617"/>
    </source>
</evidence>
<feature type="domain" description="Cytochrome c" evidence="6">
    <location>
        <begin position="32"/>
        <end position="113"/>
    </location>
</feature>
<dbReference type="EMBL" id="JAVIIW010000049">
    <property type="protein sequence ID" value="MDX8482431.1"/>
    <property type="molecule type" value="Genomic_DNA"/>
</dbReference>
<feature type="chain" id="PRO_5046000940" evidence="5">
    <location>
        <begin position="29"/>
        <end position="114"/>
    </location>
</feature>
<dbReference type="InterPro" id="IPR036909">
    <property type="entry name" value="Cyt_c-like_dom_sf"/>
</dbReference>
<keyword evidence="5" id="KW-0732">Signal</keyword>
<evidence type="ECO:0000256" key="4">
    <source>
        <dbReference type="PROSITE-ProRule" id="PRU00433"/>
    </source>
</evidence>
<dbReference type="RefSeq" id="WP_320290529.1">
    <property type="nucleotide sequence ID" value="NZ_JAVIIW010000049.1"/>
</dbReference>
<evidence type="ECO:0000313" key="8">
    <source>
        <dbReference type="Proteomes" id="UP001287059"/>
    </source>
</evidence>